<dbReference type="OrthoDB" id="1858911at2"/>
<dbReference type="Proteomes" id="UP000184604">
    <property type="component" value="Chromosome"/>
</dbReference>
<dbReference type="RefSeq" id="WP_073537361.1">
    <property type="nucleotide sequence ID" value="NZ_CP018335.1"/>
</dbReference>
<dbReference type="Pfam" id="PF01047">
    <property type="entry name" value="MarR"/>
    <property type="match status" value="1"/>
</dbReference>
<proteinExistence type="predicted"/>
<sequence length="141" mass="16713">MLKSYDEDIGMLTNKISKKLVHYVNKQLKKFHLTTEQWLVLVNLSKKNRISQKLLAEISDKDQSTLTRILDIMERKNFIERHASENDRRSFSIHITEDGVNICKKVTPFLEEIFKDILHDISCEELNIYRKVLLQINKNIK</sequence>
<dbReference type="PRINTS" id="PR00598">
    <property type="entry name" value="HTHMARR"/>
</dbReference>
<evidence type="ECO:0000256" key="3">
    <source>
        <dbReference type="ARBA" id="ARBA00023163"/>
    </source>
</evidence>
<evidence type="ECO:0000256" key="1">
    <source>
        <dbReference type="ARBA" id="ARBA00023015"/>
    </source>
</evidence>
<evidence type="ECO:0000313" key="5">
    <source>
        <dbReference type="EMBL" id="APM37673.1"/>
    </source>
</evidence>
<feature type="domain" description="HTH marR-type" evidence="4">
    <location>
        <begin position="6"/>
        <end position="138"/>
    </location>
</feature>
<evidence type="ECO:0000259" key="4">
    <source>
        <dbReference type="PROSITE" id="PS50995"/>
    </source>
</evidence>
<gene>
    <name evidence="5" type="ORF">BS101_02345</name>
</gene>
<reference evidence="5 6" key="1">
    <citation type="submission" date="2016-12" db="EMBL/GenBank/DDBJ databases">
        <title>Complete genome sequence of Clostridium kluyveri JZZ isolated from the pit mud of a Chinese flavor liquor-making factory.</title>
        <authorList>
            <person name="Wang Y."/>
        </authorList>
    </citation>
    <scope>NUCLEOTIDE SEQUENCE [LARGE SCALE GENOMIC DNA]</scope>
    <source>
        <strain evidence="5 6">JZZ</strain>
    </source>
</reference>
<evidence type="ECO:0000313" key="6">
    <source>
        <dbReference type="Proteomes" id="UP000184604"/>
    </source>
</evidence>
<dbReference type="PANTHER" id="PTHR42756:SF1">
    <property type="entry name" value="TRANSCRIPTIONAL REPRESSOR OF EMRAB OPERON"/>
    <property type="match status" value="1"/>
</dbReference>
<protein>
    <submittedName>
        <fullName evidence="5">Transcriptional regulator</fullName>
    </submittedName>
</protein>
<keyword evidence="3" id="KW-0804">Transcription</keyword>
<dbReference type="GO" id="GO:0003700">
    <property type="term" value="F:DNA-binding transcription factor activity"/>
    <property type="evidence" value="ECO:0007669"/>
    <property type="project" value="InterPro"/>
</dbReference>
<organism evidence="5 6">
    <name type="scientific">Clostridium kluyveri</name>
    <dbReference type="NCBI Taxonomy" id="1534"/>
    <lineage>
        <taxon>Bacteria</taxon>
        <taxon>Bacillati</taxon>
        <taxon>Bacillota</taxon>
        <taxon>Clostridia</taxon>
        <taxon>Eubacteriales</taxon>
        <taxon>Clostridiaceae</taxon>
        <taxon>Clostridium</taxon>
    </lineage>
</organism>
<dbReference type="PROSITE" id="PS50995">
    <property type="entry name" value="HTH_MARR_2"/>
    <property type="match status" value="1"/>
</dbReference>
<dbReference type="EMBL" id="CP018335">
    <property type="protein sequence ID" value="APM37673.1"/>
    <property type="molecule type" value="Genomic_DNA"/>
</dbReference>
<name>A0A1L5F3U6_CLOKL</name>
<dbReference type="InterPro" id="IPR036388">
    <property type="entry name" value="WH-like_DNA-bd_sf"/>
</dbReference>
<dbReference type="PANTHER" id="PTHR42756">
    <property type="entry name" value="TRANSCRIPTIONAL REGULATOR, MARR"/>
    <property type="match status" value="1"/>
</dbReference>
<evidence type="ECO:0000256" key="2">
    <source>
        <dbReference type="ARBA" id="ARBA00023125"/>
    </source>
</evidence>
<keyword evidence="2" id="KW-0238">DNA-binding</keyword>
<dbReference type="GO" id="GO:0003677">
    <property type="term" value="F:DNA binding"/>
    <property type="evidence" value="ECO:0007669"/>
    <property type="project" value="UniProtKB-KW"/>
</dbReference>
<accession>A0A1L5F3U6</accession>
<dbReference type="InterPro" id="IPR000835">
    <property type="entry name" value="HTH_MarR-typ"/>
</dbReference>
<dbReference type="SUPFAM" id="SSF46785">
    <property type="entry name" value="Winged helix' DNA-binding domain"/>
    <property type="match status" value="1"/>
</dbReference>
<dbReference type="Gene3D" id="1.10.10.10">
    <property type="entry name" value="Winged helix-like DNA-binding domain superfamily/Winged helix DNA-binding domain"/>
    <property type="match status" value="1"/>
</dbReference>
<dbReference type="SMART" id="SM00347">
    <property type="entry name" value="HTH_MARR"/>
    <property type="match status" value="1"/>
</dbReference>
<dbReference type="InterPro" id="IPR036390">
    <property type="entry name" value="WH_DNA-bd_sf"/>
</dbReference>
<keyword evidence="1" id="KW-0805">Transcription regulation</keyword>
<dbReference type="AlphaFoldDB" id="A0A1L5F3U6"/>